<dbReference type="Pfam" id="PF19306">
    <property type="entry name" value="WHD_Lhr"/>
    <property type="match status" value="1"/>
</dbReference>
<keyword evidence="1" id="KW-0547">Nucleotide-binding</keyword>
<dbReference type="SUPFAM" id="SSF52540">
    <property type="entry name" value="P-loop containing nucleoside triphosphate hydrolases"/>
    <property type="match status" value="1"/>
</dbReference>
<keyword evidence="6" id="KW-0238">DNA-binding</keyword>
<dbReference type="EMBL" id="JBCIVJ010000009">
    <property type="protein sequence ID" value="MEN0579948.1"/>
    <property type="molecule type" value="Genomic_DNA"/>
</dbReference>
<keyword evidence="3 12" id="KW-0378">Hydrolase</keyword>
<dbReference type="InterPro" id="IPR013701">
    <property type="entry name" value="Lhr-like_DEAD/DEAH_assoc"/>
</dbReference>
<evidence type="ECO:0000256" key="8">
    <source>
        <dbReference type="ARBA" id="ARBA00023235"/>
    </source>
</evidence>
<feature type="domain" description="Helicase ATP-binding" evidence="10">
    <location>
        <begin position="38"/>
        <end position="236"/>
    </location>
</feature>
<dbReference type="InterPro" id="IPR027417">
    <property type="entry name" value="P-loop_NTPase"/>
</dbReference>
<feature type="compositionally biased region" description="Basic residues" evidence="9">
    <location>
        <begin position="1317"/>
        <end position="1327"/>
    </location>
</feature>
<dbReference type="Pfam" id="PF08494">
    <property type="entry name" value="DEAD_assoc"/>
    <property type="match status" value="1"/>
</dbReference>
<evidence type="ECO:0000259" key="11">
    <source>
        <dbReference type="PROSITE" id="PS51194"/>
    </source>
</evidence>
<dbReference type="InterPro" id="IPR052511">
    <property type="entry name" value="ATP-dep_Helicase"/>
</dbReference>
<dbReference type="CDD" id="cd18796">
    <property type="entry name" value="SF2_C_LHR"/>
    <property type="match status" value="1"/>
</dbReference>
<evidence type="ECO:0000256" key="1">
    <source>
        <dbReference type="ARBA" id="ARBA00022741"/>
    </source>
</evidence>
<keyword evidence="4 12" id="KW-0347">Helicase</keyword>
<dbReference type="Pfam" id="PF00270">
    <property type="entry name" value="DEAD"/>
    <property type="match status" value="1"/>
</dbReference>
<evidence type="ECO:0000256" key="9">
    <source>
        <dbReference type="SAM" id="MobiDB-lite"/>
    </source>
</evidence>
<dbReference type="GO" id="GO:0016787">
    <property type="term" value="F:hydrolase activity"/>
    <property type="evidence" value="ECO:0007669"/>
    <property type="project" value="UniProtKB-KW"/>
</dbReference>
<dbReference type="InterPro" id="IPR055369">
    <property type="entry name" value="WH2_Lhr"/>
</dbReference>
<dbReference type="Gene3D" id="3.40.50.300">
    <property type="entry name" value="P-loop containing nucleotide triphosphate hydrolases"/>
    <property type="match status" value="2"/>
</dbReference>
<dbReference type="RefSeq" id="WP_343194055.1">
    <property type="nucleotide sequence ID" value="NZ_JBCIVJ010000009.1"/>
</dbReference>
<feature type="domain" description="Helicase C-terminal" evidence="11">
    <location>
        <begin position="286"/>
        <end position="463"/>
    </location>
</feature>
<organism evidence="12 13">
    <name type="scientific">Phytobacter palmae</name>
    <dbReference type="NCBI Taxonomy" id="1855371"/>
    <lineage>
        <taxon>Bacteria</taxon>
        <taxon>Pseudomonadati</taxon>
        <taxon>Pseudomonadota</taxon>
        <taxon>Gammaproteobacteria</taxon>
        <taxon>Enterobacterales</taxon>
        <taxon>Enterobacteriaceae</taxon>
        <taxon>Phytobacter</taxon>
    </lineage>
</organism>
<protein>
    <submittedName>
        <fullName evidence="12">ATP-dependent helicase</fullName>
        <ecNumber evidence="12">3.6.4.-</ecNumber>
    </submittedName>
</protein>
<keyword evidence="5" id="KW-0067">ATP-binding</keyword>
<proteinExistence type="predicted"/>
<dbReference type="SMART" id="SM00490">
    <property type="entry name" value="HELICc"/>
    <property type="match status" value="1"/>
</dbReference>
<dbReference type="InterPro" id="IPR014001">
    <property type="entry name" value="Helicase_ATP-bd"/>
</dbReference>
<dbReference type="InterPro" id="IPR001650">
    <property type="entry name" value="Helicase_C-like"/>
</dbReference>
<evidence type="ECO:0000256" key="7">
    <source>
        <dbReference type="ARBA" id="ARBA00023204"/>
    </source>
</evidence>
<dbReference type="InterPro" id="IPR055367">
    <property type="entry name" value="WH4_Lhr"/>
</dbReference>
<dbReference type="PANTHER" id="PTHR47962">
    <property type="entry name" value="ATP-DEPENDENT HELICASE LHR-RELATED-RELATED"/>
    <property type="match status" value="1"/>
</dbReference>
<evidence type="ECO:0000313" key="13">
    <source>
        <dbReference type="Proteomes" id="UP001411173"/>
    </source>
</evidence>
<accession>A0ABU9V5L5</accession>
<dbReference type="PROSITE" id="PS51194">
    <property type="entry name" value="HELICASE_CTER"/>
    <property type="match status" value="1"/>
</dbReference>
<dbReference type="PROSITE" id="PS51192">
    <property type="entry name" value="HELICASE_ATP_BIND_1"/>
    <property type="match status" value="1"/>
</dbReference>
<dbReference type="Pfam" id="PF23235">
    <property type="entry name" value="WHD_3rd_Lhr"/>
    <property type="match status" value="1"/>
</dbReference>
<evidence type="ECO:0000256" key="5">
    <source>
        <dbReference type="ARBA" id="ARBA00022840"/>
    </source>
</evidence>
<dbReference type="PANTHER" id="PTHR47962:SF5">
    <property type="entry name" value="ATP-DEPENDENT HELICASE LHR-RELATED"/>
    <property type="match status" value="1"/>
</dbReference>
<dbReference type="NCBIfam" id="NF007284">
    <property type="entry name" value="PRK09751.1"/>
    <property type="match status" value="1"/>
</dbReference>
<dbReference type="Pfam" id="PF00271">
    <property type="entry name" value="Helicase_C"/>
    <property type="match status" value="1"/>
</dbReference>
<dbReference type="InterPro" id="IPR011545">
    <property type="entry name" value="DEAD/DEAH_box_helicase_dom"/>
</dbReference>
<evidence type="ECO:0000259" key="10">
    <source>
        <dbReference type="PROSITE" id="PS51192"/>
    </source>
</evidence>
<name>A0ABU9V5L5_9ENTR</name>
<evidence type="ECO:0000256" key="2">
    <source>
        <dbReference type="ARBA" id="ARBA00022763"/>
    </source>
</evidence>
<evidence type="ECO:0000256" key="6">
    <source>
        <dbReference type="ARBA" id="ARBA00023125"/>
    </source>
</evidence>
<dbReference type="Pfam" id="PF23236">
    <property type="entry name" value="WHD_2nd_Lhr"/>
    <property type="match status" value="1"/>
</dbReference>
<keyword evidence="8" id="KW-0413">Isomerase</keyword>
<dbReference type="EC" id="3.6.4.-" evidence="12"/>
<dbReference type="Proteomes" id="UP001411173">
    <property type="component" value="Unassembled WGS sequence"/>
</dbReference>
<keyword evidence="13" id="KW-1185">Reference proteome</keyword>
<dbReference type="InterPro" id="IPR055368">
    <property type="entry name" value="WH3_Lhr"/>
</dbReference>
<dbReference type="InterPro" id="IPR045628">
    <property type="entry name" value="Lhr_WH_dom"/>
</dbReference>
<evidence type="ECO:0000256" key="3">
    <source>
        <dbReference type="ARBA" id="ARBA00022801"/>
    </source>
</evidence>
<evidence type="ECO:0000256" key="4">
    <source>
        <dbReference type="ARBA" id="ARBA00022806"/>
    </source>
</evidence>
<dbReference type="CDD" id="cd17922">
    <property type="entry name" value="DEXHc_LHR-like"/>
    <property type="match status" value="1"/>
</dbReference>
<dbReference type="GO" id="GO:0004386">
    <property type="term" value="F:helicase activity"/>
    <property type="evidence" value="ECO:0007669"/>
    <property type="project" value="UniProtKB-KW"/>
</dbReference>
<feature type="region of interest" description="Disordered" evidence="9">
    <location>
        <begin position="1308"/>
        <end position="1330"/>
    </location>
</feature>
<reference evidence="12 13" key="1">
    <citation type="submission" date="2024-02" db="EMBL/GenBank/DDBJ databases">
        <title>Whole genome of MDR Enterobacteriaceae from southern Thailand.</title>
        <authorList>
            <person name="Surachat K."/>
        </authorList>
    </citation>
    <scope>NUCLEOTIDE SEQUENCE [LARGE SCALE GENOMIC DNA]</scope>
    <source>
        <strain evidence="12 13">PSU_29</strain>
    </source>
</reference>
<keyword evidence="2" id="KW-0227">DNA damage</keyword>
<dbReference type="Pfam" id="PF23234">
    <property type="entry name" value="WHD_4th_Lhr"/>
    <property type="match status" value="1"/>
</dbReference>
<sequence>MSKKTVLPSVLTDIFSPATRDWFARAFRHPTPVQAQTWTATNAGENVLAIAPTGSGKTLAAFLYALDQLFREGDTPSADGDERKKTTRILYISPIKALGTDIQRNLQIPLQGISEQRKKHGAPEVVIRVAMRTGDTSTQERATLVRNPPDILITTPESLYLMLTSRARETLRGVETVIVDEVHAVAGNKRGAHLALSLERLDALLARPAQRIGLSATVRSPGDVARFLGGSRPVTVVNPPALRHPDIRIVVPVANLDDVLSSSDGTGEISHAGREGSIWPHIEAGILDQVLSHKSTIVFTNSRGLAEKLTARLNELYAARMTETGDMQTDAAHYVSSSGATSNRTQPGTVFIARSHHGSVSKEQRAVTEQALKSGELRCVVATSSLELGIDMGAVDLVIQVASPLSVASGLQRIGRAGHQVGGISKALFYPRTRRELIDSTVVVDCMLTGKLETLTPPRNPLDVLAQQTVAAVSMDALNVDDWYATVQRAAPWKALPREVFDATLDMLAGRYPSGDFSVFRPRIIWQRESGQLTARPGAQLLAVTSGGTIPDRGMFSVLLPEGEEQTGARRVGELDEEMVYESRVNDIITLGATSWRIQQITHDQVIVTPAPGRSARLPFWRGEGSGRPAELGELIGDFMHALADNAFLASPDTLALPGVSHDANALANLKGLIEEQRNATGIIPGSRHLVLERCRDEMGDWRIILHSPYGRRVHEPWALAVAGRLHALWGADASIVASDDGIVARLPDTEGKIPDAAVFLFEPEKLSRLVRDAVSNSALFAARFRECAARALLMPGRTPGRRSPLWQQRLRAGQLLEIARGYADFPILLETVRECLQDVYDLPALDRLMRRLNTGEVQISGVTTATPSPFAASLLFGYVAEFMYESDAPLAERRASVLSLDSELLGNLLGQADPGELLDPGVIRQIEEELQRLAPERKARGKEGLYDLLRELGPMTPDDLAARHRESQEAVNAWLDELLAERRAFWLTTGESQRIACMDDAARLRDALGVRLPADLSAVYLNPVAAPLADLFVRYVQTHTLFTVQQIAHAFGLGVAVAQEALEKLREQGKVMRLRAGQPAQVAQPHAPSSSDWVGEEIFRRLRIRSLQAAREATRPVPATAFTRLLLERQGLLAGSDGSPAFHTDLAGGVFEGIEGVLRVIEQLAGLGLPATLWESQILPARVRDYAPEMLDELLSTGEVIWSGQKKLGDDDGLVALHIQEYAAETLIVPQADSAALSPLQQAILALLANGGAWFAHQLSALIESRHVAGDETVTLTADALHEALWGLVWQGYITTDIWSPLRALSRAGSSSRPSSQRRVRSRRGHPTLAPRATLTTHMSLSTPTLAGRWSLLHAEKLNDTHWLLAQADNMLDRYGIVSRRAVMMENLPGGFPAMQTVYRNMEDAGRILRGRFVEGMGGTQFAERLTIDRLRELSTVLPEKTVFTPVALSASDPANPFGTQLPWPAHSSSLVPTRRNGALLVIAGGILRLYLAQGGKKMIVWMDDDEAIAGQVFRALAVALRREPRLHFTLEEINDTPVRQMPLFSLLREVGFSSSPRGLDWG</sequence>
<comment type="caution">
    <text evidence="12">The sequence shown here is derived from an EMBL/GenBank/DDBJ whole genome shotgun (WGS) entry which is preliminary data.</text>
</comment>
<evidence type="ECO:0000313" key="12">
    <source>
        <dbReference type="EMBL" id="MEN0579948.1"/>
    </source>
</evidence>
<keyword evidence="7" id="KW-0234">DNA repair</keyword>
<dbReference type="SMART" id="SM00487">
    <property type="entry name" value="DEXDc"/>
    <property type="match status" value="1"/>
</dbReference>
<gene>
    <name evidence="12" type="ORF">AAIG39_13140</name>
</gene>